<evidence type="ECO:0000313" key="8">
    <source>
        <dbReference type="Proteomes" id="UP001165083"/>
    </source>
</evidence>
<evidence type="ECO:0000259" key="6">
    <source>
        <dbReference type="Pfam" id="PF21719"/>
    </source>
</evidence>
<dbReference type="PANTHER" id="PTHR16453:SF9">
    <property type="entry name" value="GATOR COMPLEX PROTEIN MIOS"/>
    <property type="match status" value="1"/>
</dbReference>
<feature type="region of interest" description="Disordered" evidence="4">
    <location>
        <begin position="1201"/>
        <end position="1277"/>
    </location>
</feature>
<feature type="region of interest" description="Disordered" evidence="4">
    <location>
        <begin position="1289"/>
        <end position="1326"/>
    </location>
</feature>
<dbReference type="InterPro" id="IPR001680">
    <property type="entry name" value="WD40_rpt"/>
</dbReference>
<reference evidence="7" key="1">
    <citation type="submission" date="2023-04" db="EMBL/GenBank/DDBJ databases">
        <title>Phytophthora lilii NBRC 32176.</title>
        <authorList>
            <person name="Ichikawa N."/>
            <person name="Sato H."/>
            <person name="Tonouchi N."/>
        </authorList>
    </citation>
    <scope>NUCLEOTIDE SEQUENCE</scope>
    <source>
        <strain evidence="7">NBRC 32176</strain>
    </source>
</reference>
<feature type="region of interest" description="Disordered" evidence="4">
    <location>
        <begin position="577"/>
        <end position="603"/>
    </location>
</feature>
<dbReference type="SMART" id="SM00320">
    <property type="entry name" value="WD40"/>
    <property type="match status" value="4"/>
</dbReference>
<feature type="compositionally biased region" description="Basic and acidic residues" evidence="4">
    <location>
        <begin position="1314"/>
        <end position="1326"/>
    </location>
</feature>
<evidence type="ECO:0000256" key="3">
    <source>
        <dbReference type="ARBA" id="ARBA00022737"/>
    </source>
</evidence>
<evidence type="ECO:0000259" key="5">
    <source>
        <dbReference type="Pfam" id="PF17034"/>
    </source>
</evidence>
<evidence type="ECO:0000313" key="7">
    <source>
        <dbReference type="EMBL" id="GMF30685.1"/>
    </source>
</evidence>
<dbReference type="GO" id="GO:0005737">
    <property type="term" value="C:cytoplasm"/>
    <property type="evidence" value="ECO:0007669"/>
    <property type="project" value="TreeGrafter"/>
</dbReference>
<feature type="region of interest" description="Disordered" evidence="4">
    <location>
        <begin position="169"/>
        <end position="198"/>
    </location>
</feature>
<dbReference type="InterPro" id="IPR036322">
    <property type="entry name" value="WD40_repeat_dom_sf"/>
</dbReference>
<dbReference type="Pfam" id="PF21720">
    <property type="entry name" value="MIOS_WD40"/>
    <property type="match status" value="2"/>
</dbReference>
<feature type="compositionally biased region" description="Polar residues" evidence="4">
    <location>
        <begin position="1250"/>
        <end position="1269"/>
    </location>
</feature>
<dbReference type="Proteomes" id="UP001165083">
    <property type="component" value="Unassembled WGS sequence"/>
</dbReference>
<dbReference type="InterPro" id="IPR049092">
    <property type="entry name" value="MIOS_a-sol"/>
</dbReference>
<feature type="compositionally biased region" description="Gly residues" evidence="4">
    <location>
        <begin position="189"/>
        <end position="198"/>
    </location>
</feature>
<evidence type="ECO:0000256" key="1">
    <source>
        <dbReference type="ARBA" id="ARBA00009713"/>
    </source>
</evidence>
<proteinExistence type="inferred from homology"/>
<evidence type="ECO:0000256" key="4">
    <source>
        <dbReference type="SAM" id="MobiDB-lite"/>
    </source>
</evidence>
<dbReference type="Pfam" id="PF17034">
    <property type="entry name" value="zinc_ribbon_16"/>
    <property type="match status" value="1"/>
</dbReference>
<comment type="similarity">
    <text evidence="1">Belongs to the WD repeat mio family.</text>
</comment>
<dbReference type="OrthoDB" id="341486at2759"/>
<feature type="domain" description="MIOS-like alpha-solenoid" evidence="6">
    <location>
        <begin position="689"/>
        <end position="815"/>
    </location>
</feature>
<dbReference type="EMBL" id="BSXW01000856">
    <property type="protein sequence ID" value="GMF30685.1"/>
    <property type="molecule type" value="Genomic_DNA"/>
</dbReference>
<name>A0A9W6UCH5_9STRA</name>
<feature type="compositionally biased region" description="Low complexity" evidence="4">
    <location>
        <begin position="1238"/>
        <end position="1249"/>
    </location>
</feature>
<protein>
    <submittedName>
        <fullName evidence="7">Unnamed protein product</fullName>
    </submittedName>
</protein>
<dbReference type="Pfam" id="PF21719">
    <property type="entry name" value="MIOS_a-sol"/>
    <property type="match status" value="1"/>
</dbReference>
<feature type="region of interest" description="Disordered" evidence="4">
    <location>
        <begin position="821"/>
        <end position="840"/>
    </location>
</feature>
<dbReference type="InterPro" id="IPR031488">
    <property type="entry name" value="Zn_ribbon_mio"/>
</dbReference>
<accession>A0A9W6UCH5</accession>
<feature type="compositionally biased region" description="Polar residues" evidence="4">
    <location>
        <begin position="667"/>
        <end position="677"/>
    </location>
</feature>
<keyword evidence="8" id="KW-1185">Reference proteome</keyword>
<keyword evidence="3" id="KW-0677">Repeat</keyword>
<dbReference type="InterPro" id="IPR015943">
    <property type="entry name" value="WD40/YVTN_repeat-like_dom_sf"/>
</dbReference>
<organism evidence="7 8">
    <name type="scientific">Phytophthora lilii</name>
    <dbReference type="NCBI Taxonomy" id="2077276"/>
    <lineage>
        <taxon>Eukaryota</taxon>
        <taxon>Sar</taxon>
        <taxon>Stramenopiles</taxon>
        <taxon>Oomycota</taxon>
        <taxon>Peronosporomycetes</taxon>
        <taxon>Peronosporales</taxon>
        <taxon>Peronosporaceae</taxon>
        <taxon>Phytophthora</taxon>
    </lineage>
</organism>
<feature type="region of interest" description="Disordered" evidence="4">
    <location>
        <begin position="640"/>
        <end position="678"/>
    </location>
</feature>
<feature type="domain" description="GATOR2 complex protein MIO zinc-ribbon like" evidence="5">
    <location>
        <begin position="1123"/>
        <end position="1169"/>
    </location>
</feature>
<sequence>MSKRTVVEWSPHDASLFAVGADNLRLFEVTTSSSRGGDYADAAPEPVALTTQRKRAFRVVRTNAKVSQPKCLQWHPFEAKPLLIATGTGSGKVLLCDFEDPRARVMREFLPKYSRPCHAVAWNPSVPHQLAAGFEKVRSDFCTLVWDLNTSNAVGGAAGGAGLTSSGSSGNIEGLVDQDGGLDRSRKGGSSGGGSASVGVGAGGNGFSAADSKPVHELANSEATMALSWVPLQPTCLATGTGFKWLRVYDLRAKGSSPMSVVAHNKAVLGVVFDQHRPHMLATYSDAPQEPVKVWDIRQLESSSGPLLSLYQTSKNLAQVSWCPSKPGILVTASTEEKWVSLWDVTKQESGSSTLKKPFRRRYTSEPLTSFSWQHVDSPSRTQRATNVSKSSNAQKLQLTAAAFPNRLLTASITGELGDISVHDAMPLSLSSHRAVTFGCGRLLFGGSVGGPGLGTSAVTRLTLEEEINSGSRVEEDISNEMYKLAKQGYSIGLSKNLKMFNESTPRGRQLRNLWLWVDQVEALRRIRASRVEQSRSSSNGLGNSAVNAVMAGPLRGWPVDPNTLVIAGVKNLLTASGEPPATARPGTSSSSATAQEDSREEEPAGIISVMKTDQALGCQYFEGPGRRLGLLACNWDPDNGQGGSRTSSTGVGGPGLDSAAGRNMHRSSSSIWNPQKQYDDNAHFANRSWNENGRHELQNILNRCELEGNYARAAALAVFHGDLNAAVALLQKGATWLTQMQHLNVGVSSPYSPDLLQLIAMSVAGYSASIASSGGLSLWSNMTQQLLKRSEIMSQANPRYFHAMLSFLCAASSNSSANSTSLNAMRASQQPPRRPNSRRNWGSVDGLAAFGGAKPASAGVYSAILNDITLPLSDRLAFACRYLQADDLVSFVAQHEEESEQFGRLEGLIVTGINADGIRLLQTYLDMTGDIQTLALLAARLPSSYVATASPLEKWIQIYKDLLNQWQLFHERARFDVGRSQLEDLLNGFTSFSRDFDAEDLHAELSAPSTLSVPPQLFVRCNFCNASLSLASLLRLGGSHSSWLNRAKPKLTCCPTCRKPLPQCALCLLPFGSLNPYFELAHRRSRQTSEAVSTMVSSVAADNGGVLKEPKTGKNEYENLAQLSSIPFVEWFTWCQSCKHGGHAHHLADWFKSHTVCPVTDCNCQCQHLDLPIVGDDNQTEIIEHQRASAAALATQRAAKGKKKQQQQQQKQQETKPVIRGAKKFLDKQQQQLPMGSQSSQHSFSVSSTMGTGSTYRSYSSAQLRPSGSTGGYPPPFSLSGSGSVANLSTVGAGSNVGSGAVSDGISLGNKLDQLEKDKSSYQYM</sequence>
<dbReference type="InterPro" id="IPR037593">
    <property type="entry name" value="MIOS/Sea4"/>
</dbReference>
<dbReference type="Gene3D" id="2.130.10.10">
    <property type="entry name" value="YVTN repeat-like/Quinoprotein amine dehydrogenase"/>
    <property type="match status" value="2"/>
</dbReference>
<evidence type="ECO:0000256" key="2">
    <source>
        <dbReference type="ARBA" id="ARBA00022574"/>
    </source>
</evidence>
<keyword evidence="2" id="KW-0853">WD repeat</keyword>
<dbReference type="CDD" id="cd16691">
    <property type="entry name" value="mRING-H2-C3H3C2_Mio"/>
    <property type="match status" value="1"/>
</dbReference>
<comment type="caution">
    <text evidence="7">The sequence shown here is derived from an EMBL/GenBank/DDBJ whole genome shotgun (WGS) entry which is preliminary data.</text>
</comment>
<gene>
    <name evidence="7" type="ORF">Plil01_001312100</name>
</gene>
<dbReference type="PANTHER" id="PTHR16453">
    <property type="entry name" value="WD40 DOMAIN-CONTAINING PROTEIN MIO FAMILY MEMBER"/>
    <property type="match status" value="1"/>
</dbReference>
<feature type="compositionally biased region" description="Low complexity" evidence="4">
    <location>
        <begin position="821"/>
        <end position="832"/>
    </location>
</feature>
<feature type="compositionally biased region" description="Low complexity" evidence="4">
    <location>
        <begin position="1292"/>
        <end position="1306"/>
    </location>
</feature>
<feature type="compositionally biased region" description="Polar residues" evidence="4">
    <location>
        <begin position="586"/>
        <end position="596"/>
    </location>
</feature>
<dbReference type="SUPFAM" id="SSF50978">
    <property type="entry name" value="WD40 repeat-like"/>
    <property type="match status" value="1"/>
</dbReference>